<evidence type="ECO:0000313" key="6">
    <source>
        <dbReference type="Proteomes" id="UP000051697"/>
    </source>
</evidence>
<dbReference type="PANTHER" id="PTHR43150:SF2">
    <property type="entry name" value="HYPERKINETIC, ISOFORM M"/>
    <property type="match status" value="1"/>
</dbReference>
<proteinExistence type="inferred from homology"/>
<evidence type="ECO:0000256" key="2">
    <source>
        <dbReference type="ARBA" id="ARBA00022857"/>
    </source>
</evidence>
<dbReference type="PATRIC" id="fig|1423778.4.peg.1079"/>
<dbReference type="GO" id="GO:0016491">
    <property type="term" value="F:oxidoreductase activity"/>
    <property type="evidence" value="ECO:0007669"/>
    <property type="project" value="UniProtKB-KW"/>
</dbReference>
<dbReference type="InterPro" id="IPR005399">
    <property type="entry name" value="K_chnl_volt-dep_bsu_KCNAB-rel"/>
</dbReference>
<gene>
    <name evidence="5" type="ORF">FC70_GL001045</name>
</gene>
<evidence type="ECO:0000256" key="3">
    <source>
        <dbReference type="ARBA" id="ARBA00023002"/>
    </source>
</evidence>
<dbReference type="EMBL" id="AZFE01000031">
    <property type="protein sequence ID" value="KRL55448.1"/>
    <property type="molecule type" value="Genomic_DNA"/>
</dbReference>
<dbReference type="Proteomes" id="UP000051697">
    <property type="component" value="Unassembled WGS sequence"/>
</dbReference>
<dbReference type="PANTHER" id="PTHR43150">
    <property type="entry name" value="HYPERKINETIC, ISOFORM M"/>
    <property type="match status" value="1"/>
</dbReference>
<evidence type="ECO:0000313" key="5">
    <source>
        <dbReference type="EMBL" id="KRL55448.1"/>
    </source>
</evidence>
<dbReference type="SUPFAM" id="SSF51430">
    <property type="entry name" value="NAD(P)-linked oxidoreductase"/>
    <property type="match status" value="1"/>
</dbReference>
<dbReference type="RefSeq" id="WP_057889991.1">
    <property type="nucleotide sequence ID" value="NZ_AZFE01000031.1"/>
</dbReference>
<dbReference type="AlphaFoldDB" id="A0A0R1RQC3"/>
<evidence type="ECO:0000256" key="1">
    <source>
        <dbReference type="ARBA" id="ARBA00006515"/>
    </source>
</evidence>
<dbReference type="OrthoDB" id="9773828at2"/>
<keyword evidence="3" id="KW-0560">Oxidoreductase</keyword>
<reference evidence="5 6" key="1">
    <citation type="journal article" date="2015" name="Genome Announc.">
        <title>Expanding the biotechnology potential of lactobacilli through comparative genomics of 213 strains and associated genera.</title>
        <authorList>
            <person name="Sun Z."/>
            <person name="Harris H.M."/>
            <person name="McCann A."/>
            <person name="Guo C."/>
            <person name="Argimon S."/>
            <person name="Zhang W."/>
            <person name="Yang X."/>
            <person name="Jeffery I.B."/>
            <person name="Cooney J.C."/>
            <person name="Kagawa T.F."/>
            <person name="Liu W."/>
            <person name="Song Y."/>
            <person name="Salvetti E."/>
            <person name="Wrobel A."/>
            <person name="Rasinkangas P."/>
            <person name="Parkhill J."/>
            <person name="Rea M.C."/>
            <person name="O'Sullivan O."/>
            <person name="Ritari J."/>
            <person name="Douillard F.P."/>
            <person name="Paul Ross R."/>
            <person name="Yang R."/>
            <person name="Briner A.E."/>
            <person name="Felis G.E."/>
            <person name="de Vos W.M."/>
            <person name="Barrangou R."/>
            <person name="Klaenhammer T.R."/>
            <person name="Caufield P.W."/>
            <person name="Cui Y."/>
            <person name="Zhang H."/>
            <person name="O'Toole P.W."/>
        </authorList>
    </citation>
    <scope>NUCLEOTIDE SEQUENCE [LARGE SCALE GENOMIC DNA]</scope>
    <source>
        <strain evidence="5 6">DSM 15707</strain>
    </source>
</reference>
<comment type="similarity">
    <text evidence="1">Belongs to the shaker potassium channel beta subunit family.</text>
</comment>
<accession>A0A0R1RQC3</accession>
<comment type="caution">
    <text evidence="5">The sequence shown here is derived from an EMBL/GenBank/DDBJ whole genome shotgun (WGS) entry which is preliminary data.</text>
</comment>
<dbReference type="STRING" id="1423778.FC70_GL001045"/>
<keyword evidence="6" id="KW-1185">Reference proteome</keyword>
<evidence type="ECO:0000259" key="4">
    <source>
        <dbReference type="Pfam" id="PF00248"/>
    </source>
</evidence>
<dbReference type="InterPro" id="IPR023210">
    <property type="entry name" value="NADP_OxRdtase_dom"/>
</dbReference>
<sequence length="322" mass="36554">MKYRNLGNSGLKVSAIAIGSWMTQLDDSAKMAKAEETIKLAYNNGINFFDCADVYSNGAAEKFLGNVLKQFPREELVMSSKVYFPVGKGPNDKGLSRKHIFEQINKSLTNLKTNYLDMYFCHRFDFDTPLEETLQAMSDLVDTGKILYYGVSEWTPVQILEAEMIIQKNHLHRISVVQPQYNMFDRYIEHELMDVCSKFGIGIVPFSPLSQGLLTGKYRLNQEIPAGSRATYQDQIQALLTQSNLEKVEQLIKMASRLNTTLSVFALAWALRRPEISSLITGASKKSQLETNLAAINLNIPQEMFTEIDSLFQFEKFNRQIG</sequence>
<name>A0A0R1RQC3_9LACO</name>
<dbReference type="Gene3D" id="3.20.20.100">
    <property type="entry name" value="NADP-dependent oxidoreductase domain"/>
    <property type="match status" value="1"/>
</dbReference>
<dbReference type="FunFam" id="3.20.20.100:FF:000004">
    <property type="entry name" value="Oxidoreductase, aldo/keto reductase"/>
    <property type="match status" value="1"/>
</dbReference>
<dbReference type="CDD" id="cd19074">
    <property type="entry name" value="Aldo_ket_red_shaker-like"/>
    <property type="match status" value="1"/>
</dbReference>
<organism evidence="5 6">
    <name type="scientific">Paucilactobacillus oligofermentans DSM 15707 = LMG 22743</name>
    <dbReference type="NCBI Taxonomy" id="1423778"/>
    <lineage>
        <taxon>Bacteria</taxon>
        <taxon>Bacillati</taxon>
        <taxon>Bacillota</taxon>
        <taxon>Bacilli</taxon>
        <taxon>Lactobacillales</taxon>
        <taxon>Lactobacillaceae</taxon>
        <taxon>Paucilactobacillus</taxon>
    </lineage>
</organism>
<protein>
    <submittedName>
        <fullName evidence="5">NADP-dependent oxidoreductase domain-containing protein</fullName>
    </submittedName>
</protein>
<dbReference type="KEGG" id="lol:LACOL_0258"/>
<feature type="domain" description="NADP-dependent oxidoreductase" evidence="4">
    <location>
        <begin position="16"/>
        <end position="311"/>
    </location>
</feature>
<dbReference type="GO" id="GO:0005829">
    <property type="term" value="C:cytosol"/>
    <property type="evidence" value="ECO:0007669"/>
    <property type="project" value="UniProtKB-ARBA"/>
</dbReference>
<keyword evidence="2" id="KW-0521">NADP</keyword>
<dbReference type="InterPro" id="IPR036812">
    <property type="entry name" value="NAD(P)_OxRdtase_dom_sf"/>
</dbReference>
<dbReference type="Pfam" id="PF00248">
    <property type="entry name" value="Aldo_ket_red"/>
    <property type="match status" value="1"/>
</dbReference>